<evidence type="ECO:0000313" key="11">
    <source>
        <dbReference type="EMBL" id="GAG46863.1"/>
    </source>
</evidence>
<evidence type="ECO:0000256" key="2">
    <source>
        <dbReference type="ARBA" id="ARBA00010527"/>
    </source>
</evidence>
<evidence type="ECO:0000256" key="3">
    <source>
        <dbReference type="ARBA" id="ARBA00015325"/>
    </source>
</evidence>
<dbReference type="GO" id="GO:0015031">
    <property type="term" value="P:protein transport"/>
    <property type="evidence" value="ECO:0007669"/>
    <property type="project" value="UniProtKB-KW"/>
</dbReference>
<evidence type="ECO:0000256" key="4">
    <source>
        <dbReference type="ARBA" id="ARBA00022448"/>
    </source>
</evidence>
<keyword evidence="6" id="KW-0653">Protein transport</keyword>
<dbReference type="GO" id="GO:0005886">
    <property type="term" value="C:plasma membrane"/>
    <property type="evidence" value="ECO:0007669"/>
    <property type="project" value="UniProtKB-SubCell"/>
</dbReference>
<organism evidence="11">
    <name type="scientific">marine sediment metagenome</name>
    <dbReference type="NCBI Taxonomy" id="412755"/>
    <lineage>
        <taxon>unclassified sequences</taxon>
        <taxon>metagenomes</taxon>
        <taxon>ecological metagenomes</taxon>
    </lineage>
</organism>
<dbReference type="EMBL" id="BARS01058257">
    <property type="protein sequence ID" value="GAG46863.1"/>
    <property type="molecule type" value="Genomic_DNA"/>
</dbReference>
<dbReference type="InterPro" id="IPR038221">
    <property type="entry name" value="YidC_periplasmic_sf"/>
</dbReference>
<gene>
    <name evidence="11" type="ORF">S01H1_85051</name>
</gene>
<name>X0YDQ4_9ZZZZ</name>
<comment type="caution">
    <text evidence="11">The sequence shown here is derived from an EMBL/GenBank/DDBJ whole genome shotgun (WGS) entry which is preliminary data.</text>
</comment>
<dbReference type="InterPro" id="IPR028053">
    <property type="entry name" value="Membr_insert_YidC_N"/>
</dbReference>
<comment type="similarity">
    <text evidence="2">Belongs to the OXA1/ALB3/YidC family. Type 1 subfamily.</text>
</comment>
<feature type="non-terminal residue" evidence="11">
    <location>
        <position position="109"/>
    </location>
</feature>
<feature type="domain" description="Membrane insertase YidC N-terminal" evidence="10">
    <location>
        <begin position="7"/>
        <end position="109"/>
    </location>
</feature>
<dbReference type="Gene3D" id="2.70.98.90">
    <property type="match status" value="1"/>
</dbReference>
<reference evidence="11" key="1">
    <citation type="journal article" date="2014" name="Front. Microbiol.">
        <title>High frequency of phylogenetically diverse reductive dehalogenase-homologous genes in deep subseafloor sedimentary metagenomes.</title>
        <authorList>
            <person name="Kawai M."/>
            <person name="Futagami T."/>
            <person name="Toyoda A."/>
            <person name="Takaki Y."/>
            <person name="Nishi S."/>
            <person name="Hori S."/>
            <person name="Arai W."/>
            <person name="Tsubouchi T."/>
            <person name="Morono Y."/>
            <person name="Uchiyama I."/>
            <person name="Ito T."/>
            <person name="Fujiyama A."/>
            <person name="Inagaki F."/>
            <person name="Takami H."/>
        </authorList>
    </citation>
    <scope>NUCLEOTIDE SEQUENCE</scope>
    <source>
        <strain evidence="11">Expedition CK06-06</strain>
    </source>
</reference>
<dbReference type="AlphaFoldDB" id="X0YDQ4"/>
<evidence type="ECO:0000256" key="6">
    <source>
        <dbReference type="ARBA" id="ARBA00022927"/>
    </source>
</evidence>
<comment type="subcellular location">
    <subcellularLocation>
        <location evidence="1">Cell membrane</location>
        <topology evidence="1">Multi-pass membrane protein</topology>
    </subcellularLocation>
</comment>
<sequence>KFTTVISGKTISKTLTFNPNSYKIDVSFDLSEIRDQISQGLYSLSWNGGLPSTEKNLKDELFYYKAYVYQGDELSSEKLRKHKTLDEKYRGQTNWVGTRNKYFLTAIIP</sequence>
<feature type="non-terminal residue" evidence="11">
    <location>
        <position position="1"/>
    </location>
</feature>
<proteinExistence type="inferred from homology"/>
<evidence type="ECO:0000256" key="5">
    <source>
        <dbReference type="ARBA" id="ARBA00022475"/>
    </source>
</evidence>
<evidence type="ECO:0000259" key="10">
    <source>
        <dbReference type="Pfam" id="PF14849"/>
    </source>
</evidence>
<evidence type="ECO:0000256" key="9">
    <source>
        <dbReference type="ARBA" id="ARBA00033342"/>
    </source>
</evidence>
<accession>X0YDQ4</accession>
<evidence type="ECO:0000256" key="8">
    <source>
        <dbReference type="ARBA" id="ARBA00033245"/>
    </source>
</evidence>
<keyword evidence="4" id="KW-0813">Transport</keyword>
<keyword evidence="7" id="KW-0143">Chaperone</keyword>
<keyword evidence="5" id="KW-1003">Cell membrane</keyword>
<dbReference type="Pfam" id="PF14849">
    <property type="entry name" value="YidC_periplas"/>
    <property type="match status" value="1"/>
</dbReference>
<evidence type="ECO:0000256" key="7">
    <source>
        <dbReference type="ARBA" id="ARBA00023186"/>
    </source>
</evidence>
<evidence type="ECO:0000256" key="1">
    <source>
        <dbReference type="ARBA" id="ARBA00004651"/>
    </source>
</evidence>
<protein>
    <recommendedName>
        <fullName evidence="3">Membrane protein insertase YidC</fullName>
    </recommendedName>
    <alternativeName>
        <fullName evidence="9">Foldase YidC</fullName>
    </alternativeName>
    <alternativeName>
        <fullName evidence="8">Membrane integrase YidC</fullName>
    </alternativeName>
</protein>
<keyword evidence="5" id="KW-0472">Membrane</keyword>